<accession>A0ABY2XKS4</accession>
<dbReference type="Proteomes" id="UP000739180">
    <property type="component" value="Unassembled WGS sequence"/>
</dbReference>
<dbReference type="RefSeq" id="WP_138772491.1">
    <property type="nucleotide sequence ID" value="NZ_VCQT01000031.1"/>
</dbReference>
<feature type="compositionally biased region" description="Low complexity" evidence="1">
    <location>
        <begin position="30"/>
        <end position="44"/>
    </location>
</feature>
<evidence type="ECO:0000313" key="3">
    <source>
        <dbReference type="EMBL" id="TMW12677.1"/>
    </source>
</evidence>
<feature type="compositionally biased region" description="Pro residues" evidence="1">
    <location>
        <begin position="199"/>
        <end position="209"/>
    </location>
</feature>
<feature type="compositionally biased region" description="Basic and acidic residues" evidence="1">
    <location>
        <begin position="176"/>
        <end position="196"/>
    </location>
</feature>
<evidence type="ECO:0000256" key="2">
    <source>
        <dbReference type="SAM" id="SignalP"/>
    </source>
</evidence>
<sequence>MKGLLLMALVLATLAGGATWWPADPPPAPGQAAAPAAGAPALPGRTLAVTGDQAGPARAADGTGADRADAPPPANGEGAPVIAAAPRVSPAVAESLSRARRHGDPRTPPLAPPTEPREPPPPEILDDPARYRLYEQGERMAVYASFMAASERKISELETLVARGEREGLPPAQLAEGRRKLEGLKARRRELGERYPELSAPPPDSDGDS</sequence>
<name>A0ABY2XKS4_9GAMM</name>
<proteinExistence type="predicted"/>
<feature type="region of interest" description="Disordered" evidence="1">
    <location>
        <begin position="24"/>
        <end position="129"/>
    </location>
</feature>
<keyword evidence="4" id="KW-1185">Reference proteome</keyword>
<evidence type="ECO:0000256" key="1">
    <source>
        <dbReference type="SAM" id="MobiDB-lite"/>
    </source>
</evidence>
<protein>
    <submittedName>
        <fullName evidence="3">Uncharacterized protein</fullName>
    </submittedName>
</protein>
<gene>
    <name evidence="3" type="ORF">FGS76_09980</name>
</gene>
<reference evidence="3 4" key="1">
    <citation type="submission" date="2019-05" db="EMBL/GenBank/DDBJ databases">
        <title>Genome of Alcanivorax gelatiniphagus, an oil degrading marine bacteria.</title>
        <authorList>
            <person name="Kwon K.K."/>
        </authorList>
    </citation>
    <scope>NUCLEOTIDE SEQUENCE [LARGE SCALE GENOMIC DNA]</scope>
    <source>
        <strain evidence="3 4">MEBiC 08158</strain>
    </source>
</reference>
<evidence type="ECO:0000313" key="4">
    <source>
        <dbReference type="Proteomes" id="UP000739180"/>
    </source>
</evidence>
<comment type="caution">
    <text evidence="3">The sequence shown here is derived from an EMBL/GenBank/DDBJ whole genome shotgun (WGS) entry which is preliminary data.</text>
</comment>
<dbReference type="EMBL" id="VCQT01000031">
    <property type="protein sequence ID" value="TMW12677.1"/>
    <property type="molecule type" value="Genomic_DNA"/>
</dbReference>
<keyword evidence="2" id="KW-0732">Signal</keyword>
<feature type="chain" id="PRO_5045227888" evidence="2">
    <location>
        <begin position="24"/>
        <end position="209"/>
    </location>
</feature>
<feature type="signal peptide" evidence="2">
    <location>
        <begin position="1"/>
        <end position="23"/>
    </location>
</feature>
<feature type="compositionally biased region" description="Low complexity" evidence="1">
    <location>
        <begin position="54"/>
        <end position="63"/>
    </location>
</feature>
<feature type="region of interest" description="Disordered" evidence="1">
    <location>
        <begin position="163"/>
        <end position="209"/>
    </location>
</feature>
<organism evidence="3 4">
    <name type="scientific">Alloalcanivorax gelatiniphagus</name>
    <dbReference type="NCBI Taxonomy" id="1194167"/>
    <lineage>
        <taxon>Bacteria</taxon>
        <taxon>Pseudomonadati</taxon>
        <taxon>Pseudomonadota</taxon>
        <taxon>Gammaproteobacteria</taxon>
        <taxon>Oceanospirillales</taxon>
        <taxon>Alcanivoracaceae</taxon>
        <taxon>Alloalcanivorax</taxon>
    </lineage>
</organism>